<dbReference type="OMA" id="FLCSNYM"/>
<feature type="domain" description="T6SS Phospholipase effector Tle1-like catalytic" evidence="1">
    <location>
        <begin position="9"/>
        <end position="69"/>
    </location>
</feature>
<dbReference type="HOGENOM" id="CLU_005049_6_1_1"/>
<gene>
    <name evidence="2" type="ORF">VDBG_08775</name>
</gene>
<dbReference type="InterPro" id="IPR018712">
    <property type="entry name" value="Tle1-like_cat"/>
</dbReference>
<dbReference type="Pfam" id="PF09994">
    <property type="entry name" value="T6SS_Tle1-like_cat"/>
    <property type="match status" value="2"/>
</dbReference>
<dbReference type="RefSeq" id="XP_003000979.1">
    <property type="nucleotide sequence ID" value="XM_003000933.1"/>
</dbReference>
<feature type="domain" description="T6SS Phospholipase effector Tle1-like catalytic" evidence="1">
    <location>
        <begin position="70"/>
        <end position="261"/>
    </location>
</feature>
<protein>
    <recommendedName>
        <fullName evidence="1">T6SS Phospholipase effector Tle1-like catalytic domain-containing protein</fullName>
    </recommendedName>
</protein>
<dbReference type="KEGG" id="val:VDBG_08775"/>
<evidence type="ECO:0000313" key="2">
    <source>
        <dbReference type="EMBL" id="EEY22665.1"/>
    </source>
</evidence>
<evidence type="ECO:0000313" key="3">
    <source>
        <dbReference type="Proteomes" id="UP000008698"/>
    </source>
</evidence>
<accession>C9SV50</accession>
<proteinExistence type="predicted"/>
<dbReference type="Proteomes" id="UP000008698">
    <property type="component" value="Unassembled WGS sequence"/>
</dbReference>
<keyword evidence="3" id="KW-1185">Reference proteome</keyword>
<dbReference type="OrthoDB" id="4839876at2759"/>
<dbReference type="PANTHER" id="PTHR33840">
    <property type="match status" value="1"/>
</dbReference>
<sequence length="266" mass="29787">MASVRFTPKRLIVCCDGTCFNSDDGYNKPIFGKRSGALQVSSNVTRISRCFKRTCDDGRVQIVNYQSGIVKEAYSFLAADYSDGDEVILIGFSRGAFAARSVAGMISKLGLLTREGVEMFYPIFNDMQNWKSPQGGKNLALHESGRTWGTRDLIKVKAIAYWDTVGSLGVPRIALLNKLHELGVSFRDEMYHFWDTNLSVHIEHAFQALALDETRSCFQPAVWERLECNRSSTDLRQVWFAGNHNNIGGGELDQAMADVKLACRYC</sequence>
<evidence type="ECO:0000259" key="1">
    <source>
        <dbReference type="Pfam" id="PF09994"/>
    </source>
</evidence>
<dbReference type="AlphaFoldDB" id="C9SV50"/>
<name>C9SV50_VERA1</name>
<dbReference type="EMBL" id="DS985226">
    <property type="protein sequence ID" value="EEY22665.1"/>
    <property type="molecule type" value="Genomic_DNA"/>
</dbReference>
<organism evidence="3">
    <name type="scientific">Verticillium alfalfae (strain VaMs.102 / ATCC MYA-4576 / FGSC 10136)</name>
    <name type="common">Verticillium wilt of alfalfa</name>
    <name type="synonym">Verticillium albo-atrum</name>
    <dbReference type="NCBI Taxonomy" id="526221"/>
    <lineage>
        <taxon>Eukaryota</taxon>
        <taxon>Fungi</taxon>
        <taxon>Dikarya</taxon>
        <taxon>Ascomycota</taxon>
        <taxon>Pezizomycotina</taxon>
        <taxon>Sordariomycetes</taxon>
        <taxon>Hypocreomycetidae</taxon>
        <taxon>Glomerellales</taxon>
        <taxon>Plectosphaerellaceae</taxon>
        <taxon>Verticillium</taxon>
    </lineage>
</organism>
<reference evidence="3" key="1">
    <citation type="journal article" date="2011" name="PLoS Pathog.">
        <title>Comparative genomics yields insights into niche adaptation of plant vascular wilt pathogens.</title>
        <authorList>
            <person name="Klosterman S.J."/>
            <person name="Subbarao K.V."/>
            <person name="Kang S."/>
            <person name="Veronese P."/>
            <person name="Gold S.E."/>
            <person name="Thomma B.P.H.J."/>
            <person name="Chen Z."/>
            <person name="Henrissat B."/>
            <person name="Lee Y.-H."/>
            <person name="Park J."/>
            <person name="Garcia-Pedrajas M.D."/>
            <person name="Barbara D.J."/>
            <person name="Anchieta A."/>
            <person name="de Jonge R."/>
            <person name="Santhanam P."/>
            <person name="Maruthachalam K."/>
            <person name="Atallah Z."/>
            <person name="Amyotte S.G."/>
            <person name="Paz Z."/>
            <person name="Inderbitzin P."/>
            <person name="Hayes R.J."/>
            <person name="Heiman D.I."/>
            <person name="Young S."/>
            <person name="Zeng Q."/>
            <person name="Engels R."/>
            <person name="Galagan J."/>
            <person name="Cuomo C.A."/>
            <person name="Dobinson K.F."/>
            <person name="Ma L.-J."/>
        </authorList>
    </citation>
    <scope>NUCLEOTIDE SEQUENCE [LARGE SCALE GENOMIC DNA]</scope>
    <source>
        <strain evidence="3">VaMs.102 / ATCC MYA-4576 / FGSC 10136</strain>
    </source>
</reference>
<dbReference type="PANTHER" id="PTHR33840:SF1">
    <property type="entry name" value="TLE1 PHOSPHOLIPASE DOMAIN-CONTAINING PROTEIN"/>
    <property type="match status" value="1"/>
</dbReference>
<dbReference type="GeneID" id="9534368"/>
<dbReference type="eggNOG" id="ENOG502QSYI">
    <property type="taxonomic scope" value="Eukaryota"/>
</dbReference>